<dbReference type="AlphaFoldDB" id="A0A177D738"/>
<dbReference type="PANTHER" id="PTHR10622:SF11">
    <property type="entry name" value="HET-DOMAIN-CONTAINING PROTEIN"/>
    <property type="match status" value="1"/>
</dbReference>
<dbReference type="Pfam" id="PF06985">
    <property type="entry name" value="HET"/>
    <property type="match status" value="1"/>
</dbReference>
<dbReference type="OMA" id="SHDWRRI"/>
<dbReference type="InterPro" id="IPR010730">
    <property type="entry name" value="HET"/>
</dbReference>
<organism evidence="2 3">
    <name type="scientific">Alternaria alternata</name>
    <name type="common">Alternaria rot fungus</name>
    <name type="synonym">Torula alternata</name>
    <dbReference type="NCBI Taxonomy" id="5599"/>
    <lineage>
        <taxon>Eukaryota</taxon>
        <taxon>Fungi</taxon>
        <taxon>Dikarya</taxon>
        <taxon>Ascomycota</taxon>
        <taxon>Pezizomycotina</taxon>
        <taxon>Dothideomycetes</taxon>
        <taxon>Pleosporomycetidae</taxon>
        <taxon>Pleosporales</taxon>
        <taxon>Pleosporineae</taxon>
        <taxon>Pleosporaceae</taxon>
        <taxon>Alternaria</taxon>
        <taxon>Alternaria sect. Alternaria</taxon>
        <taxon>Alternaria alternata complex</taxon>
    </lineage>
</organism>
<dbReference type="RefSeq" id="XP_018380906.1">
    <property type="nucleotide sequence ID" value="XM_018526900.1"/>
</dbReference>
<sequence length="225" mass="26783">MSLSPHPMRYLSGLRKEYAILSHTWGHSDDEVTYQDLQNDTTRNKKGYNKLIFCGNQALKDGLQYFWVDTCCINKHSSAELSEAINSMFRWYQRANRCYVYLSDSRWFTRCWRFQELLAPESVEFFSSNHQWLGNKQQLHEEIIDVTGIPARVLRRPRVISEFDAKQRMDWARNRKAKREEDYAYSLLGICNVHMPLIYGEGHKQAFKRLHKAIREREEDESDHP</sequence>
<dbReference type="GeneID" id="29112494"/>
<evidence type="ECO:0000259" key="1">
    <source>
        <dbReference type="Pfam" id="PF06985"/>
    </source>
</evidence>
<evidence type="ECO:0000313" key="2">
    <source>
        <dbReference type="EMBL" id="OAG15485.1"/>
    </source>
</evidence>
<accession>A0A177D738</accession>
<protein>
    <submittedName>
        <fullName evidence="2">HET-domain-containing protein</fullName>
    </submittedName>
</protein>
<feature type="domain" description="Heterokaryon incompatibility" evidence="1">
    <location>
        <begin position="18"/>
        <end position="105"/>
    </location>
</feature>
<dbReference type="STRING" id="5599.A0A177D738"/>
<dbReference type="PANTHER" id="PTHR10622">
    <property type="entry name" value="HET DOMAIN-CONTAINING PROTEIN"/>
    <property type="match status" value="1"/>
</dbReference>
<dbReference type="EMBL" id="KV441493">
    <property type="protein sequence ID" value="OAG15485.1"/>
    <property type="molecule type" value="Genomic_DNA"/>
</dbReference>
<dbReference type="KEGG" id="aalt:CC77DRAFT_1034849"/>
<gene>
    <name evidence="2" type="ORF">CC77DRAFT_1034849</name>
</gene>
<evidence type="ECO:0000313" key="3">
    <source>
        <dbReference type="Proteomes" id="UP000077248"/>
    </source>
</evidence>
<keyword evidence="3" id="KW-1185">Reference proteome</keyword>
<proteinExistence type="predicted"/>
<dbReference type="Proteomes" id="UP000077248">
    <property type="component" value="Unassembled WGS sequence"/>
</dbReference>
<name>A0A177D738_ALTAL</name>
<dbReference type="VEuPathDB" id="FungiDB:CC77DRAFT_1034849"/>
<reference evidence="2 3" key="1">
    <citation type="submission" date="2016-05" db="EMBL/GenBank/DDBJ databases">
        <title>Comparative analysis of secretome profiles of manganese(II)-oxidizing ascomycete fungi.</title>
        <authorList>
            <consortium name="DOE Joint Genome Institute"/>
            <person name="Zeiner C.A."/>
            <person name="Purvine S.O."/>
            <person name="Zink E.M."/>
            <person name="Wu S."/>
            <person name="Pasa-Tolic L."/>
            <person name="Chaput D.L."/>
            <person name="Haridas S."/>
            <person name="Grigoriev I.V."/>
            <person name="Santelli C.M."/>
            <person name="Hansel C.M."/>
        </authorList>
    </citation>
    <scope>NUCLEOTIDE SEQUENCE [LARGE SCALE GENOMIC DNA]</scope>
    <source>
        <strain evidence="2 3">SRC1lrK2f</strain>
    </source>
</reference>